<name>A0A9Q1HAT3_HOLLE</name>
<feature type="disulfide bond" evidence="9">
    <location>
        <begin position="970"/>
        <end position="980"/>
    </location>
</feature>
<feature type="disulfide bond" evidence="9">
    <location>
        <begin position="864"/>
        <end position="874"/>
    </location>
</feature>
<proteinExistence type="predicted"/>
<accession>A0A9Q1HAT3</accession>
<feature type="domain" description="SRCR" evidence="11">
    <location>
        <begin position="584"/>
        <end position="681"/>
    </location>
</feature>
<keyword evidence="13" id="KW-1185">Reference proteome</keyword>
<keyword evidence="5" id="KW-1133">Transmembrane helix</keyword>
<dbReference type="SUPFAM" id="SSF56487">
    <property type="entry name" value="SRCR-like"/>
    <property type="match status" value="10"/>
</dbReference>
<dbReference type="EMBL" id="JAIZAY010000007">
    <property type="protein sequence ID" value="KAJ8038536.1"/>
    <property type="molecule type" value="Genomic_DNA"/>
</dbReference>
<dbReference type="Proteomes" id="UP001152320">
    <property type="component" value="Chromosome 7"/>
</dbReference>
<evidence type="ECO:0000256" key="3">
    <source>
        <dbReference type="ARBA" id="ARBA00022729"/>
    </source>
</evidence>
<feature type="domain" description="SRCR" evidence="11">
    <location>
        <begin position="902"/>
        <end position="999"/>
    </location>
</feature>
<sequence>MHPTVLSALVVLLIAIGDVTSTTKQRDGEAQDIVALLAHFEVSQREIEEQIHRNKRYDHGSSDICHVEVRDVLLDEEPLPTVCLQVRRLSDTQDVDRMTLSKPTRFVRMHIKKKNMPFVHGDKLFRDIRLVGGADQLEGRVEVYINNEWGTICDDFWSLSDAAVVCRQLGFKGAFLAAVEARYGAGQGPIHMDNVRCSGNEASITKCPHVSNNDCRHQEDAGVRCITFDIGDIRLTEGNWSAGRVEIYFQHMWRSVCDEDWELSEAVVACRQLGFGNAFHNTNTLSYEAGQQDVPSTGIRCHGNEAILLECPGMSLKFCSYNKYAGVSCYGLPEGQSDVRLSSGNQTAGRVEIYLDNEWGTICDDRWDFIDAVVVCRQLGYKGVFNVFSSNKYGTGEGPIHFDEVACNGNETSVWECTYSRQHDCTHTEDVGVSCAPFVNGNIRLANGNQTAGRVEVFYDGQWGTICDDEWDINDAQNGDVRLSGGSETNGRIEMYQSNKWRSLCYQGWDLNDANVVCRQLGFKTASNATSYTSIKDGGLIFFSDYECEGTEILLSNCSHITTDSCTMEVYAGVDCISYVNGDIRLASGNKTAGRVEVFYNGEWGTVCDDYWDINDARVVCNQLGFQTAYHALTGASFGMGKGPIHFDDVACFGYELTLAECPRSDYPNCGHKEDASVSCKSFDEHFGDIRLVGGSSSSEGRVEVFIDDQWGTICDDFWDLNDATVVCRQLGFKEASLAAVRASFGAGTGPIHLDDVRCTKDEMAITECPHVTNNDCKHEEDAGVRCEPYETGHVRLTDGNETVGRIEVYFDNIWTAVCHDQTWNMQNALVSCRQLGYREAYETNGELAYRRGSEDISTITIYCNGNETMLIECPNMEIAHCSSIYHAGVSCHGLPEETGEVRLIDGSEVAGRLQVYLNESWGSICFNSWDLNDAMVVFRQLGFESALFATSFVSLSNEHGIFSLNNIACAGTELSLLECSHILKNDCEHYVYAGVICMDRSYAPGDVRLSGGNETAGRVEVFYDGQWGTICDDEWDLNDGRVVCRQLGFKTAYRVFTNAAFGLGRGPIHFDNVGCRGYELSLLECSKSGNQNCGHSEDAGVTCKPFVTISTATTATLRVLQEAAEVNSGTPSPYSTNLESNAYTIIRKLTLTHIQGIKFLKALISHVCHPSVPLPSIVLCLLQLNEECGIPPYNDILYTSVCRNFIPEGDTSFNFCIV</sequence>
<feature type="disulfide bond" evidence="9">
    <location>
        <begin position="301"/>
        <end position="311"/>
    </location>
</feature>
<dbReference type="PROSITE" id="PS00420">
    <property type="entry name" value="SRCR_1"/>
    <property type="match status" value="3"/>
</dbReference>
<dbReference type="PROSITE" id="PS50287">
    <property type="entry name" value="SRCR_2"/>
    <property type="match status" value="10"/>
</dbReference>
<feature type="chain" id="PRO_5040382521" evidence="10">
    <location>
        <begin position="22"/>
        <end position="1219"/>
    </location>
</feature>
<evidence type="ECO:0000256" key="9">
    <source>
        <dbReference type="PROSITE-ProRule" id="PRU00196"/>
    </source>
</evidence>
<evidence type="ECO:0000256" key="1">
    <source>
        <dbReference type="ARBA" id="ARBA00004167"/>
    </source>
</evidence>
<feature type="domain" description="SRCR" evidence="11">
    <location>
        <begin position="481"/>
        <end position="577"/>
    </location>
</feature>
<gene>
    <name evidence="12" type="ORF">HOLleu_15987</name>
</gene>
<organism evidence="12 13">
    <name type="scientific">Holothuria leucospilota</name>
    <name type="common">Black long sea cucumber</name>
    <name type="synonym">Mertensiothuria leucospilota</name>
    <dbReference type="NCBI Taxonomy" id="206669"/>
    <lineage>
        <taxon>Eukaryota</taxon>
        <taxon>Metazoa</taxon>
        <taxon>Echinodermata</taxon>
        <taxon>Eleutherozoa</taxon>
        <taxon>Echinozoa</taxon>
        <taxon>Holothuroidea</taxon>
        <taxon>Aspidochirotacea</taxon>
        <taxon>Aspidochirotida</taxon>
        <taxon>Holothuriidae</taxon>
        <taxon>Holothuria</taxon>
    </lineage>
</organism>
<dbReference type="FunFam" id="3.10.250.10:FF:000011">
    <property type="entry name" value="Scavenger receptor class A member 5"/>
    <property type="match status" value="2"/>
</dbReference>
<dbReference type="FunFam" id="3.10.250.10:FF:000016">
    <property type="entry name" value="Scavenger receptor cysteine-rich protein type 12"/>
    <property type="match status" value="4"/>
</dbReference>
<keyword evidence="3 10" id="KW-0732">Signal</keyword>
<comment type="caution">
    <text evidence="9">Lacks conserved residue(s) required for the propagation of feature annotation.</text>
</comment>
<feature type="signal peptide" evidence="10">
    <location>
        <begin position="1"/>
        <end position="21"/>
    </location>
</feature>
<feature type="disulfide bond" evidence="9">
    <location>
        <begin position="548"/>
        <end position="558"/>
    </location>
</feature>
<evidence type="ECO:0000259" key="11">
    <source>
        <dbReference type="PROSITE" id="PS50287"/>
    </source>
</evidence>
<reference evidence="12" key="1">
    <citation type="submission" date="2021-10" db="EMBL/GenBank/DDBJ databases">
        <title>Tropical sea cucumber genome reveals ecological adaptation and Cuvierian tubules defense mechanism.</title>
        <authorList>
            <person name="Chen T."/>
        </authorList>
    </citation>
    <scope>NUCLEOTIDE SEQUENCE</scope>
    <source>
        <strain evidence="12">Nanhai2018</strain>
        <tissue evidence="12">Muscle</tissue>
    </source>
</reference>
<feature type="domain" description="SRCR" evidence="11">
    <location>
        <begin position="443"/>
        <end position="477"/>
    </location>
</feature>
<feature type="disulfide bond" evidence="9">
    <location>
        <begin position="197"/>
        <end position="207"/>
    </location>
</feature>
<evidence type="ECO:0000313" key="13">
    <source>
        <dbReference type="Proteomes" id="UP001152320"/>
    </source>
</evidence>
<feature type="domain" description="SRCR" evidence="11">
    <location>
        <begin position="795"/>
        <end position="893"/>
    </location>
</feature>
<evidence type="ECO:0000256" key="5">
    <source>
        <dbReference type="ARBA" id="ARBA00022989"/>
    </source>
</evidence>
<keyword evidence="7 9" id="KW-1015">Disulfide bond</keyword>
<evidence type="ECO:0000256" key="8">
    <source>
        <dbReference type="ARBA" id="ARBA00023180"/>
    </source>
</evidence>
<dbReference type="Gene3D" id="3.10.250.10">
    <property type="entry name" value="SRCR-like domain"/>
    <property type="match status" value="10"/>
</dbReference>
<feature type="disulfide bond" evidence="9">
    <location>
        <begin position="652"/>
        <end position="662"/>
    </location>
</feature>
<protein>
    <submittedName>
        <fullName evidence="12">Deleted in malignant brain tumors 1 protein</fullName>
    </submittedName>
</protein>
<keyword evidence="6" id="KW-0472">Membrane</keyword>
<feature type="domain" description="SRCR" evidence="11">
    <location>
        <begin position="690"/>
        <end position="788"/>
    </location>
</feature>
<comment type="caution">
    <text evidence="12">The sequence shown here is derived from an EMBL/GenBank/DDBJ whole genome shotgun (WGS) entry which is preliminary data.</text>
</comment>
<feature type="disulfide bond" evidence="9">
    <location>
        <begin position="1076"/>
        <end position="1086"/>
    </location>
</feature>
<comment type="subcellular location">
    <subcellularLocation>
        <location evidence="1">Membrane</location>
        <topology evidence="1">Single-pass membrane protein</topology>
    </subcellularLocation>
</comment>
<dbReference type="OrthoDB" id="536948at2759"/>
<keyword evidence="8" id="KW-0325">Glycoprotein</keyword>
<evidence type="ECO:0000256" key="7">
    <source>
        <dbReference type="ARBA" id="ARBA00023157"/>
    </source>
</evidence>
<evidence type="ECO:0000256" key="2">
    <source>
        <dbReference type="ARBA" id="ARBA00022692"/>
    </source>
</evidence>
<dbReference type="AlphaFoldDB" id="A0A9Q1HAT3"/>
<dbReference type="InterPro" id="IPR001190">
    <property type="entry name" value="SRCR"/>
</dbReference>
<dbReference type="PANTHER" id="PTHR19331">
    <property type="entry name" value="SCAVENGER RECEPTOR DOMAIN-CONTAINING"/>
    <property type="match status" value="1"/>
</dbReference>
<feature type="domain" description="SRCR" evidence="11">
    <location>
        <begin position="233"/>
        <end position="330"/>
    </location>
</feature>
<dbReference type="FunFam" id="3.10.250.10:FF:000001">
    <property type="entry name" value="Lysyl oxidase 4 isoform X1"/>
    <property type="match status" value="2"/>
</dbReference>
<keyword evidence="4" id="KW-0677">Repeat</keyword>
<dbReference type="FunFam" id="3.10.250.10:FF:000026">
    <property type="entry name" value="Tequila, isoform D"/>
    <property type="match status" value="1"/>
</dbReference>
<evidence type="ECO:0000256" key="4">
    <source>
        <dbReference type="ARBA" id="ARBA00022737"/>
    </source>
</evidence>
<dbReference type="PANTHER" id="PTHR19331:SF465">
    <property type="entry name" value="EGG PEPTIDE SPERACT RECEPTOR"/>
    <property type="match status" value="1"/>
</dbReference>
<feature type="disulfide bond" evidence="9">
    <location>
        <begin position="759"/>
        <end position="769"/>
    </location>
</feature>
<feature type="domain" description="SRCR" evidence="11">
    <location>
        <begin position="339"/>
        <end position="436"/>
    </location>
</feature>
<dbReference type="PRINTS" id="PR00258">
    <property type="entry name" value="SPERACTRCPTR"/>
</dbReference>
<keyword evidence="2" id="KW-0812">Transmembrane</keyword>
<evidence type="ECO:0000313" key="12">
    <source>
        <dbReference type="EMBL" id="KAJ8038536.1"/>
    </source>
</evidence>
<dbReference type="SMART" id="SM00202">
    <property type="entry name" value="SR"/>
    <property type="match status" value="9"/>
</dbReference>
<feature type="domain" description="SRCR" evidence="11">
    <location>
        <begin position="128"/>
        <end position="226"/>
    </location>
</feature>
<feature type="domain" description="SRCR" evidence="11">
    <location>
        <begin position="1008"/>
        <end position="1105"/>
    </location>
</feature>
<dbReference type="GO" id="GO:0016020">
    <property type="term" value="C:membrane"/>
    <property type="evidence" value="ECO:0007669"/>
    <property type="project" value="UniProtKB-SubCell"/>
</dbReference>
<feature type="disulfide bond" evidence="9">
    <location>
        <begin position="407"/>
        <end position="417"/>
    </location>
</feature>
<dbReference type="InterPro" id="IPR036772">
    <property type="entry name" value="SRCR-like_dom_sf"/>
</dbReference>
<dbReference type="Pfam" id="PF00530">
    <property type="entry name" value="SRCR"/>
    <property type="match status" value="10"/>
</dbReference>
<evidence type="ECO:0000256" key="6">
    <source>
        <dbReference type="ARBA" id="ARBA00023136"/>
    </source>
</evidence>
<evidence type="ECO:0000256" key="10">
    <source>
        <dbReference type="SAM" id="SignalP"/>
    </source>
</evidence>